<feature type="coiled-coil region" evidence="1">
    <location>
        <begin position="809"/>
        <end position="836"/>
    </location>
</feature>
<dbReference type="Proteomes" id="UP000298327">
    <property type="component" value="Unassembled WGS sequence"/>
</dbReference>
<keyword evidence="3" id="KW-0812">Transmembrane</keyword>
<organism evidence="4 5">
    <name type="scientific">Dentipellis fragilis</name>
    <dbReference type="NCBI Taxonomy" id="205917"/>
    <lineage>
        <taxon>Eukaryota</taxon>
        <taxon>Fungi</taxon>
        <taxon>Dikarya</taxon>
        <taxon>Basidiomycota</taxon>
        <taxon>Agaricomycotina</taxon>
        <taxon>Agaricomycetes</taxon>
        <taxon>Russulales</taxon>
        <taxon>Hericiaceae</taxon>
        <taxon>Dentipellis</taxon>
    </lineage>
</organism>
<evidence type="ECO:0000256" key="2">
    <source>
        <dbReference type="SAM" id="MobiDB-lite"/>
    </source>
</evidence>
<reference evidence="4 5" key="1">
    <citation type="submission" date="2019-02" db="EMBL/GenBank/DDBJ databases">
        <title>Genome sequencing of the rare red list fungi Dentipellis fragilis.</title>
        <authorList>
            <person name="Buettner E."/>
            <person name="Kellner H."/>
        </authorList>
    </citation>
    <scope>NUCLEOTIDE SEQUENCE [LARGE SCALE GENOMIC DNA]</scope>
    <source>
        <strain evidence="4 5">DSM 105465</strain>
    </source>
</reference>
<feature type="region of interest" description="Disordered" evidence="2">
    <location>
        <begin position="773"/>
        <end position="796"/>
    </location>
</feature>
<dbReference type="EMBL" id="SEOQ01000297">
    <property type="protein sequence ID" value="TFY65901.1"/>
    <property type="molecule type" value="Genomic_DNA"/>
</dbReference>
<keyword evidence="5" id="KW-1185">Reference proteome</keyword>
<evidence type="ECO:0000256" key="3">
    <source>
        <dbReference type="SAM" id="Phobius"/>
    </source>
</evidence>
<feature type="compositionally biased region" description="Polar residues" evidence="2">
    <location>
        <begin position="474"/>
        <end position="483"/>
    </location>
</feature>
<dbReference type="AlphaFoldDB" id="A0A4Y9YWD3"/>
<feature type="region of interest" description="Disordered" evidence="2">
    <location>
        <begin position="960"/>
        <end position="1000"/>
    </location>
</feature>
<feature type="compositionally biased region" description="Polar residues" evidence="2">
    <location>
        <begin position="543"/>
        <end position="553"/>
    </location>
</feature>
<feature type="transmembrane region" description="Helical" evidence="3">
    <location>
        <begin position="30"/>
        <end position="49"/>
    </location>
</feature>
<feature type="compositionally biased region" description="Low complexity" evidence="2">
    <location>
        <begin position="431"/>
        <end position="441"/>
    </location>
</feature>
<sequence length="1000" mass="106307">MDPITACAICHPPPPSLPSRAVPRFARTPLLLYALTAISSWTAGGGAPLRPARGRGWRVARNSATTASAVADIRVHGDAVHLPPQGPGAFSLPFFVWSSEAHVGAVLAFVLGGIVLPPVAYVALKFSLTLSGSSRPLLETLEALAPVHIALATRPNGTGQEIHIPALTLVFTPSSGAKPIYSNVSDSLQTIVLTPTSVPDNATFDDTSLKANATDIENTGPVAFAAYMGHEAWAVASRKDVALVAFVVVFALIVAFVLRAWNQRLLALANEIDDSGGLQLEQAIETGGLHKDVKRLDGVVKRLEEDFQELVQRSLLSILKPLTADASATSTNILSFADEDKAFITKIAKEILEPFKDIAHHQKRQANLPPRLQPGAEQNPQYGASSAVVPQVASNHPPQHSEHRQNKAFKPPHTYHVPTTGEQSNAGRPYQRAAQAAGQTQRDCAAPVAHVANGSASRAQLPQITVSADGWMHTTPSPEQIQEQVGRKRPRHELPSLSSAEERSMTPTDVQEAEYLPSPVSTDEDLARKLQKGESHAIHDEAGNTQASAVTSGSDDDHEELQGPSASNASLSSSEFTQPEAAVILDTRPVLSQPQAAQEHASSNVLTSETPVPASPAAVAHDVPASATMEPAKSRPASPTPAPTAAPTAAPIAEPEPSVFSSGVAESMHAPENKAKRLAQQARGRQMCSAPRPSNGNDDGKVPANTTVPRPSPAIKESPVESALPDAANELASSPVIVTVTVPTPPPATMSPSERDTKIAELKDLRMTITGHKNDARHARKAAQEKRDGAKWAERRNDQGLAKECLEDAAEKDKTAAEHEAEVDALTAKVDALEAIFNPPVNVSGDGLDAVGTMLWFCGFRAGRRGGRRKESFCGAWAYDVERSVSPPLGPGYRQEGSRPLRRPLGLPVLPPFGRWSRMALEVSTIRHKSLRASRRRKPGSAAQAQTNGPELCSLLASEDHHVGSHSSRTRSNIHSTHGPKLKSVKGNGALPRFGSIGSH</sequence>
<feature type="transmembrane region" description="Helical" evidence="3">
    <location>
        <begin position="241"/>
        <end position="261"/>
    </location>
</feature>
<evidence type="ECO:0000256" key="1">
    <source>
        <dbReference type="SAM" id="Coils"/>
    </source>
</evidence>
<feature type="compositionally biased region" description="Polar residues" evidence="2">
    <location>
        <begin position="592"/>
        <end position="610"/>
    </location>
</feature>
<accession>A0A4Y9YWD3</accession>
<feature type="compositionally biased region" description="Low complexity" evidence="2">
    <location>
        <begin position="565"/>
        <end position="574"/>
    </location>
</feature>
<feature type="compositionally biased region" description="Polar residues" evidence="2">
    <location>
        <begin position="965"/>
        <end position="976"/>
    </location>
</feature>
<keyword evidence="3" id="KW-1133">Transmembrane helix</keyword>
<feature type="compositionally biased region" description="Low complexity" evidence="2">
    <location>
        <begin position="645"/>
        <end position="658"/>
    </location>
</feature>
<dbReference type="OrthoDB" id="10629183at2759"/>
<keyword evidence="1" id="KW-0175">Coiled coil</keyword>
<gene>
    <name evidence="4" type="ORF">EVG20_g5184</name>
</gene>
<name>A0A4Y9YWD3_9AGAM</name>
<protein>
    <submittedName>
        <fullName evidence="4">Uncharacterized protein</fullName>
    </submittedName>
</protein>
<feature type="compositionally biased region" description="Basic and acidic residues" evidence="2">
    <location>
        <begin position="525"/>
        <end position="542"/>
    </location>
</feature>
<proteinExistence type="predicted"/>
<evidence type="ECO:0000313" key="4">
    <source>
        <dbReference type="EMBL" id="TFY65901.1"/>
    </source>
</evidence>
<feature type="transmembrane region" description="Helical" evidence="3">
    <location>
        <begin position="101"/>
        <end position="124"/>
    </location>
</feature>
<keyword evidence="3" id="KW-0472">Membrane</keyword>
<evidence type="ECO:0000313" key="5">
    <source>
        <dbReference type="Proteomes" id="UP000298327"/>
    </source>
</evidence>
<comment type="caution">
    <text evidence="4">The sequence shown here is derived from an EMBL/GenBank/DDBJ whole genome shotgun (WGS) entry which is preliminary data.</text>
</comment>
<feature type="region of interest" description="Disordered" evidence="2">
    <location>
        <begin position="368"/>
        <end position="441"/>
    </location>
</feature>
<feature type="region of interest" description="Disordered" evidence="2">
    <location>
        <begin position="469"/>
        <end position="575"/>
    </location>
</feature>
<feature type="region of interest" description="Disordered" evidence="2">
    <location>
        <begin position="592"/>
        <end position="723"/>
    </location>
</feature>